<organism evidence="1 2">
    <name type="scientific">Ktedonobacter robiniae</name>
    <dbReference type="NCBI Taxonomy" id="2778365"/>
    <lineage>
        <taxon>Bacteria</taxon>
        <taxon>Bacillati</taxon>
        <taxon>Chloroflexota</taxon>
        <taxon>Ktedonobacteria</taxon>
        <taxon>Ktedonobacterales</taxon>
        <taxon>Ktedonobacteraceae</taxon>
        <taxon>Ktedonobacter</taxon>
    </lineage>
</organism>
<proteinExistence type="predicted"/>
<sequence length="89" mass="9585">MLGIALFQEELFFTPLGDNILQVDEGALQLTGNIAAFSDILIHLANTELVVFDGQGKGSPKNRIKHAETFIKGEITSTVTPEGIVSLDD</sequence>
<protein>
    <submittedName>
        <fullName evidence="1">Uncharacterized protein</fullName>
    </submittedName>
</protein>
<keyword evidence="2" id="KW-1185">Reference proteome</keyword>
<reference evidence="1 2" key="1">
    <citation type="journal article" date="2021" name="Int. J. Syst. Evol. Microbiol.">
        <title>Reticulibacter mediterranei gen. nov., sp. nov., within the new family Reticulibacteraceae fam. nov., and Ktedonospora formicarum gen. nov., sp. nov., Ktedonobacter robiniae sp. nov., Dictyobacter formicarum sp. nov. and Dictyobacter arantiisoli sp. nov., belonging to the class Ktedonobacteria.</title>
        <authorList>
            <person name="Yabe S."/>
            <person name="Zheng Y."/>
            <person name="Wang C.M."/>
            <person name="Sakai Y."/>
            <person name="Abe K."/>
            <person name="Yokota A."/>
            <person name="Donadio S."/>
            <person name="Cavaletti L."/>
            <person name="Monciardini P."/>
        </authorList>
    </citation>
    <scope>NUCLEOTIDE SEQUENCE [LARGE SCALE GENOMIC DNA]</scope>
    <source>
        <strain evidence="1 2">SOSP1-30</strain>
    </source>
</reference>
<gene>
    <name evidence="1" type="ORF">KSB_17780</name>
</gene>
<comment type="caution">
    <text evidence="1">The sequence shown here is derived from an EMBL/GenBank/DDBJ whole genome shotgun (WGS) entry which is preliminary data.</text>
</comment>
<evidence type="ECO:0000313" key="1">
    <source>
        <dbReference type="EMBL" id="GHO53303.1"/>
    </source>
</evidence>
<dbReference type="EMBL" id="BNJG01000001">
    <property type="protein sequence ID" value="GHO53303.1"/>
    <property type="molecule type" value="Genomic_DNA"/>
</dbReference>
<dbReference type="Proteomes" id="UP000654345">
    <property type="component" value="Unassembled WGS sequence"/>
</dbReference>
<name>A0ABQ3UKU5_9CHLR</name>
<accession>A0ABQ3UKU5</accession>
<evidence type="ECO:0000313" key="2">
    <source>
        <dbReference type="Proteomes" id="UP000654345"/>
    </source>
</evidence>